<protein>
    <submittedName>
        <fullName evidence="2">Uncharacterized protein</fullName>
    </submittedName>
</protein>
<dbReference type="AlphaFoldDB" id="A0A1I2QGW4"/>
<dbReference type="OrthoDB" id="3175596at2"/>
<evidence type="ECO:0000256" key="1">
    <source>
        <dbReference type="SAM" id="Phobius"/>
    </source>
</evidence>
<keyword evidence="3" id="KW-1185">Reference proteome</keyword>
<proteinExistence type="predicted"/>
<accession>A0A1I2QGW4</accession>
<keyword evidence="1" id="KW-0472">Membrane</keyword>
<reference evidence="2 3" key="1">
    <citation type="submission" date="2016-10" db="EMBL/GenBank/DDBJ databases">
        <authorList>
            <person name="de Groot N.N."/>
        </authorList>
    </citation>
    <scope>NUCLEOTIDE SEQUENCE [LARGE SCALE GENOMIC DNA]</scope>
    <source>
        <strain evidence="2 3">NLAE-zl-G419</strain>
    </source>
</reference>
<feature type="transmembrane region" description="Helical" evidence="1">
    <location>
        <begin position="30"/>
        <end position="50"/>
    </location>
</feature>
<dbReference type="EMBL" id="FOOE01000043">
    <property type="protein sequence ID" value="SFG27538.1"/>
    <property type="molecule type" value="Genomic_DNA"/>
</dbReference>
<name>A0A1I2QGW4_9CLOT</name>
<feature type="transmembrane region" description="Helical" evidence="1">
    <location>
        <begin position="7"/>
        <end position="24"/>
    </location>
</feature>
<dbReference type="RefSeq" id="WP_143081369.1">
    <property type="nucleotide sequence ID" value="NZ_CABMJC010000034.1"/>
</dbReference>
<keyword evidence="1" id="KW-1133">Transmembrane helix</keyword>
<evidence type="ECO:0000313" key="2">
    <source>
        <dbReference type="EMBL" id="SFG27538.1"/>
    </source>
</evidence>
<gene>
    <name evidence="2" type="ORF">SAMN04487885_1432</name>
</gene>
<organism evidence="2 3">
    <name type="scientific">Clostridium cadaveris</name>
    <dbReference type="NCBI Taxonomy" id="1529"/>
    <lineage>
        <taxon>Bacteria</taxon>
        <taxon>Bacillati</taxon>
        <taxon>Bacillota</taxon>
        <taxon>Clostridia</taxon>
        <taxon>Eubacteriales</taxon>
        <taxon>Clostridiaceae</taxon>
        <taxon>Clostridium</taxon>
    </lineage>
</organism>
<sequence length="105" mass="11426">MRKDINIIVFVLATPCNFITDKIVEILVNLGQIGGSMMGAAIGLLGGLYYGGMISKVQSTFSTIAISENISIRKDMKILEKDLEKMGLKLVKKTGMGRTIEGEDE</sequence>
<dbReference type="Proteomes" id="UP000182135">
    <property type="component" value="Unassembled WGS sequence"/>
</dbReference>
<keyword evidence="1" id="KW-0812">Transmembrane</keyword>
<evidence type="ECO:0000313" key="3">
    <source>
        <dbReference type="Proteomes" id="UP000182135"/>
    </source>
</evidence>